<proteinExistence type="predicted"/>
<protein>
    <submittedName>
        <fullName evidence="1">Uncharacterized protein</fullName>
    </submittedName>
</protein>
<organism evidence="1 2">
    <name type="scientific">Meganyctiphanes norvegica</name>
    <name type="common">Northern krill</name>
    <name type="synonym">Thysanopoda norvegica</name>
    <dbReference type="NCBI Taxonomy" id="48144"/>
    <lineage>
        <taxon>Eukaryota</taxon>
        <taxon>Metazoa</taxon>
        <taxon>Ecdysozoa</taxon>
        <taxon>Arthropoda</taxon>
        <taxon>Crustacea</taxon>
        <taxon>Multicrustacea</taxon>
        <taxon>Malacostraca</taxon>
        <taxon>Eumalacostraca</taxon>
        <taxon>Eucarida</taxon>
        <taxon>Euphausiacea</taxon>
        <taxon>Euphausiidae</taxon>
        <taxon>Meganyctiphanes</taxon>
    </lineage>
</organism>
<keyword evidence="2" id="KW-1185">Reference proteome</keyword>
<feature type="non-terminal residue" evidence="1">
    <location>
        <position position="1"/>
    </location>
</feature>
<dbReference type="Proteomes" id="UP001497623">
    <property type="component" value="Unassembled WGS sequence"/>
</dbReference>
<comment type="caution">
    <text evidence="1">The sequence shown here is derived from an EMBL/GenBank/DDBJ whole genome shotgun (WGS) entry which is preliminary data.</text>
</comment>
<dbReference type="AlphaFoldDB" id="A0AAV2S0L3"/>
<gene>
    <name evidence="1" type="ORF">MNOR_LOCUS29905</name>
</gene>
<accession>A0AAV2S0L3</accession>
<evidence type="ECO:0000313" key="2">
    <source>
        <dbReference type="Proteomes" id="UP001497623"/>
    </source>
</evidence>
<name>A0AAV2S0L3_MEGNR</name>
<reference evidence="1 2" key="1">
    <citation type="submission" date="2024-05" db="EMBL/GenBank/DDBJ databases">
        <authorList>
            <person name="Wallberg A."/>
        </authorList>
    </citation>
    <scope>NUCLEOTIDE SEQUENCE [LARGE SCALE GENOMIC DNA]</scope>
</reference>
<evidence type="ECO:0000313" key="1">
    <source>
        <dbReference type="EMBL" id="CAL4146708.1"/>
    </source>
</evidence>
<dbReference type="EMBL" id="CAXKWB010035558">
    <property type="protein sequence ID" value="CAL4146708.1"/>
    <property type="molecule type" value="Genomic_DNA"/>
</dbReference>
<sequence>QINYHNQTFLSIMATNHYQDMKFFDAPQCQWCTQILRDYTVVHKPWLYCTDCNFVFSGDVADMDLVKKEDTMVQLGNGVHKVELDSSDEGSSEFLSAQEDLLDSDMQDSQVQ</sequence>